<dbReference type="SMART" id="SM01230">
    <property type="entry name" value="Gln-synt_C"/>
    <property type="match status" value="1"/>
</dbReference>
<evidence type="ECO:0000256" key="3">
    <source>
        <dbReference type="ARBA" id="ARBA00022741"/>
    </source>
</evidence>
<dbReference type="Pfam" id="PF00120">
    <property type="entry name" value="Gln-synt_C"/>
    <property type="match status" value="1"/>
</dbReference>
<gene>
    <name evidence="9" type="ORF">DFR56_104261</name>
</gene>
<dbReference type="OrthoDB" id="9807095at2"/>
<dbReference type="InterPro" id="IPR014746">
    <property type="entry name" value="Gln_synth/guanido_kin_cat_dom"/>
</dbReference>
<protein>
    <submittedName>
        <fullName evidence="9">Glutamine synthetase</fullName>
    </submittedName>
</protein>
<dbReference type="PANTHER" id="PTHR43785">
    <property type="entry name" value="GAMMA-GLUTAMYLPUTRESCINE SYNTHETASE"/>
    <property type="match status" value="1"/>
</dbReference>
<sequence>MLTKEKVFELIEKHHIEYIDVGYMDYASLSRVRTVRVDQLESLFTSGLNFYGGMMSFNGFDEKIENPMYGIEAGDFFAIPDPSTFAILPHRKNTARMYCDLIDEHGNPWDGCPRQVLKKVLKEAEDILGGKMHMAFEQEAYLMREVDGELVTADDTHCFSIEGLQMQENFLHEFVEAMEMSGVDIEKISSEYGPGQYEINLRHKPALRAADEQLIFMQLFKQIALKNHLIGTLIPKPFDHLSGSGLHVHISMTDEQGNNVFEKAEDPLGLTEQAYYFIGGMMKRARSLVSIGAPSINSYKRLYPGSYAPSHVSYGIGNRSVLIRVTEKRRGSRFEFRGADGTCNPYMLATALVAAGIDGVKNKIKPGEPVDFDVGTISEEQMKEKNIELVPSSLEEAMDVLEADELMAEVLGPIWREFINVKRSEAKKYSRIVTEWERRMLSTRF</sequence>
<dbReference type="Gene3D" id="3.30.590.10">
    <property type="entry name" value="Glutamine synthetase/guanido kinase, catalytic domain"/>
    <property type="match status" value="1"/>
</dbReference>
<dbReference type="PROSITE" id="PS51986">
    <property type="entry name" value="GS_BETA_GRASP"/>
    <property type="match status" value="1"/>
</dbReference>
<evidence type="ECO:0000256" key="5">
    <source>
        <dbReference type="PROSITE-ProRule" id="PRU01330"/>
    </source>
</evidence>
<evidence type="ECO:0000256" key="2">
    <source>
        <dbReference type="ARBA" id="ARBA00022598"/>
    </source>
</evidence>
<accession>A0A2V3W4U5</accession>
<keyword evidence="4" id="KW-0067">ATP-binding</keyword>
<evidence type="ECO:0000256" key="4">
    <source>
        <dbReference type="ARBA" id="ARBA00022840"/>
    </source>
</evidence>
<dbReference type="Pfam" id="PF16952">
    <property type="entry name" value="Gln-synt_N_2"/>
    <property type="match status" value="1"/>
</dbReference>
<evidence type="ECO:0000313" key="9">
    <source>
        <dbReference type="EMBL" id="PXW88108.1"/>
    </source>
</evidence>
<dbReference type="InterPro" id="IPR008147">
    <property type="entry name" value="Gln_synt_N"/>
</dbReference>
<comment type="caution">
    <text evidence="9">The sequence shown here is derived from an EMBL/GenBank/DDBJ whole genome shotgun (WGS) entry which is preliminary data.</text>
</comment>
<feature type="domain" description="GS catalytic" evidence="8">
    <location>
        <begin position="113"/>
        <end position="445"/>
    </location>
</feature>
<dbReference type="AlphaFoldDB" id="A0A2V3W4U5"/>
<dbReference type="GO" id="GO:0005524">
    <property type="term" value="F:ATP binding"/>
    <property type="evidence" value="ECO:0007669"/>
    <property type="project" value="UniProtKB-KW"/>
</dbReference>
<keyword evidence="2" id="KW-0436">Ligase</keyword>
<evidence type="ECO:0000256" key="6">
    <source>
        <dbReference type="RuleBase" id="RU000384"/>
    </source>
</evidence>
<keyword evidence="3" id="KW-0547">Nucleotide-binding</keyword>
<evidence type="ECO:0000313" key="10">
    <source>
        <dbReference type="Proteomes" id="UP000247978"/>
    </source>
</evidence>
<comment type="similarity">
    <text evidence="1 5 6">Belongs to the glutamine synthetase family.</text>
</comment>
<evidence type="ECO:0000259" key="7">
    <source>
        <dbReference type="PROSITE" id="PS51986"/>
    </source>
</evidence>
<proteinExistence type="inferred from homology"/>
<dbReference type="GO" id="GO:0006542">
    <property type="term" value="P:glutamine biosynthetic process"/>
    <property type="evidence" value="ECO:0007669"/>
    <property type="project" value="InterPro"/>
</dbReference>
<keyword evidence="10" id="KW-1185">Reference proteome</keyword>
<reference evidence="9 10" key="1">
    <citation type="submission" date="2018-05" db="EMBL/GenBank/DDBJ databases">
        <title>Genomic Encyclopedia of Type Strains, Phase IV (KMG-IV): sequencing the most valuable type-strain genomes for metagenomic binning, comparative biology and taxonomic classification.</title>
        <authorList>
            <person name="Goeker M."/>
        </authorList>
    </citation>
    <scope>NUCLEOTIDE SEQUENCE [LARGE SCALE GENOMIC DNA]</scope>
    <source>
        <strain evidence="9 10">DSM 28556</strain>
    </source>
</reference>
<dbReference type="EMBL" id="QJJQ01000004">
    <property type="protein sequence ID" value="PXW88108.1"/>
    <property type="molecule type" value="Genomic_DNA"/>
</dbReference>
<dbReference type="PANTHER" id="PTHR43785:SF12">
    <property type="entry name" value="TYPE-1 GLUTAMINE SYNTHETASE 2"/>
    <property type="match status" value="1"/>
</dbReference>
<dbReference type="InterPro" id="IPR036651">
    <property type="entry name" value="Gln_synt_N_sf"/>
</dbReference>
<dbReference type="SUPFAM" id="SSF55931">
    <property type="entry name" value="Glutamine synthetase/guanido kinase"/>
    <property type="match status" value="1"/>
</dbReference>
<dbReference type="GO" id="GO:0004356">
    <property type="term" value="F:glutamine synthetase activity"/>
    <property type="evidence" value="ECO:0007669"/>
    <property type="project" value="InterPro"/>
</dbReference>
<dbReference type="InterPro" id="IPR008146">
    <property type="entry name" value="Gln_synth_cat_dom"/>
</dbReference>
<organism evidence="9 10">
    <name type="scientific">Pseudogracilibacillus auburnensis</name>
    <dbReference type="NCBI Taxonomy" id="1494959"/>
    <lineage>
        <taxon>Bacteria</taxon>
        <taxon>Bacillati</taxon>
        <taxon>Bacillota</taxon>
        <taxon>Bacilli</taxon>
        <taxon>Bacillales</taxon>
        <taxon>Bacillaceae</taxon>
        <taxon>Pseudogracilibacillus</taxon>
    </lineage>
</organism>
<dbReference type="Proteomes" id="UP000247978">
    <property type="component" value="Unassembled WGS sequence"/>
</dbReference>
<name>A0A2V3W4U5_9BACI</name>
<dbReference type="PROSITE" id="PS51987">
    <property type="entry name" value="GS_CATALYTIC"/>
    <property type="match status" value="1"/>
</dbReference>
<evidence type="ECO:0000259" key="8">
    <source>
        <dbReference type="PROSITE" id="PS51987"/>
    </source>
</evidence>
<dbReference type="RefSeq" id="WP_110394917.1">
    <property type="nucleotide sequence ID" value="NZ_JADIJL010000038.1"/>
</dbReference>
<dbReference type="Gene3D" id="3.10.20.70">
    <property type="entry name" value="Glutamine synthetase, N-terminal domain"/>
    <property type="match status" value="1"/>
</dbReference>
<dbReference type="SUPFAM" id="SSF54368">
    <property type="entry name" value="Glutamine synthetase, N-terminal domain"/>
    <property type="match status" value="1"/>
</dbReference>
<evidence type="ECO:0000256" key="1">
    <source>
        <dbReference type="ARBA" id="ARBA00009897"/>
    </source>
</evidence>
<feature type="domain" description="GS beta-grasp" evidence="7">
    <location>
        <begin position="14"/>
        <end position="106"/>
    </location>
</feature>